<reference evidence="1" key="2">
    <citation type="submission" date="2020-06" db="EMBL/GenBank/DDBJ databases">
        <authorList>
            <person name="Sheffer M."/>
        </authorList>
    </citation>
    <scope>NUCLEOTIDE SEQUENCE</scope>
</reference>
<proteinExistence type="predicted"/>
<dbReference type="Proteomes" id="UP000807504">
    <property type="component" value="Unassembled WGS sequence"/>
</dbReference>
<organism evidence="1 2">
    <name type="scientific">Argiope bruennichi</name>
    <name type="common">Wasp spider</name>
    <name type="synonym">Aranea bruennichi</name>
    <dbReference type="NCBI Taxonomy" id="94029"/>
    <lineage>
        <taxon>Eukaryota</taxon>
        <taxon>Metazoa</taxon>
        <taxon>Ecdysozoa</taxon>
        <taxon>Arthropoda</taxon>
        <taxon>Chelicerata</taxon>
        <taxon>Arachnida</taxon>
        <taxon>Araneae</taxon>
        <taxon>Araneomorphae</taxon>
        <taxon>Entelegynae</taxon>
        <taxon>Araneoidea</taxon>
        <taxon>Araneidae</taxon>
        <taxon>Argiope</taxon>
    </lineage>
</organism>
<dbReference type="Pfam" id="PF10274">
    <property type="entry name" value="ParcG"/>
    <property type="match status" value="1"/>
</dbReference>
<dbReference type="GO" id="GO:0030544">
    <property type="term" value="F:Hsp70 protein binding"/>
    <property type="evidence" value="ECO:0007669"/>
    <property type="project" value="TreeGrafter"/>
</dbReference>
<dbReference type="EMBL" id="JABXBU010000003">
    <property type="protein sequence ID" value="KAF8793136.1"/>
    <property type="molecule type" value="Genomic_DNA"/>
</dbReference>
<evidence type="ECO:0000313" key="2">
    <source>
        <dbReference type="Proteomes" id="UP000807504"/>
    </source>
</evidence>
<gene>
    <name evidence="1" type="ORF">HNY73_004658</name>
</gene>
<accession>A0A8T0FQN5</accession>
<dbReference type="PANTHER" id="PTHR21207">
    <property type="entry name" value="PARKIN COREGULATED GENE PROTEIN PARK2 COREGULATED"/>
    <property type="match status" value="1"/>
</dbReference>
<comment type="caution">
    <text evidence="1">The sequence shown here is derived from an EMBL/GenBank/DDBJ whole genome shotgun (WGS) entry which is preliminary data.</text>
</comment>
<dbReference type="GO" id="GO:0051879">
    <property type="term" value="F:Hsp90 protein binding"/>
    <property type="evidence" value="ECO:0007669"/>
    <property type="project" value="TreeGrafter"/>
</dbReference>
<protein>
    <submittedName>
        <fullName evidence="1">Parkin coregulated protein like</fullName>
    </submittedName>
</protein>
<reference evidence="1" key="1">
    <citation type="journal article" date="2020" name="bioRxiv">
        <title>Chromosome-level reference genome of the European wasp spider Argiope bruennichi: a resource for studies on range expansion and evolutionary adaptation.</title>
        <authorList>
            <person name="Sheffer M.M."/>
            <person name="Hoppe A."/>
            <person name="Krehenwinkel H."/>
            <person name="Uhl G."/>
            <person name="Kuss A.W."/>
            <person name="Jensen L."/>
            <person name="Jensen C."/>
            <person name="Gillespie R.G."/>
            <person name="Hoff K.J."/>
            <person name="Prost S."/>
        </authorList>
    </citation>
    <scope>NUCLEOTIDE SEQUENCE</scope>
</reference>
<name>A0A8T0FQN5_ARGBR</name>
<dbReference type="PANTHER" id="PTHR21207:SF2">
    <property type="entry name" value="PARKIN COREGULATED GENE PROTEIN"/>
    <property type="match status" value="1"/>
</dbReference>
<keyword evidence="2" id="KW-1185">Reference proteome</keyword>
<dbReference type="InterPro" id="IPR019399">
    <property type="entry name" value="Parkin_co-regulated_protein"/>
</dbReference>
<dbReference type="AlphaFoldDB" id="A0A8T0FQN5"/>
<sequence>MVDIDKLDFEYYLPIFCDALDETQFPFDLLARDGTIEILEVAKDRVLNVLPDVVAGMKKALNTEKPQVIMNVCAVLQKLATISPVVSLALIKHYRTLLIPVFSKYKTVRKNFKRGEINYGQRRRNLSDIINQTLGLLDKTEGRLPTWR</sequence>
<evidence type="ECO:0000313" key="1">
    <source>
        <dbReference type="EMBL" id="KAF8793136.1"/>
    </source>
</evidence>